<sequence>MGIEKSEVLEYVCGNREIRNDQDKCLIKESFLTNKNLSYYVNSLKSLSQPHKKDAVSVNILINKLQKETHDGVLLYKPQGQDTVYGPTSSKMLPNNSLAIDL</sequence>
<organism evidence="1 2">
    <name type="scientific">Trichonephila clavipes</name>
    <name type="common">Golden silk orbweaver</name>
    <name type="synonym">Nephila clavipes</name>
    <dbReference type="NCBI Taxonomy" id="2585209"/>
    <lineage>
        <taxon>Eukaryota</taxon>
        <taxon>Metazoa</taxon>
        <taxon>Ecdysozoa</taxon>
        <taxon>Arthropoda</taxon>
        <taxon>Chelicerata</taxon>
        <taxon>Arachnida</taxon>
        <taxon>Araneae</taxon>
        <taxon>Araneomorphae</taxon>
        <taxon>Entelegynae</taxon>
        <taxon>Araneoidea</taxon>
        <taxon>Nephilidae</taxon>
        <taxon>Trichonephila</taxon>
    </lineage>
</organism>
<accession>A0A8X6R856</accession>
<proteinExistence type="predicted"/>
<dbReference type="Proteomes" id="UP000887159">
    <property type="component" value="Unassembled WGS sequence"/>
</dbReference>
<dbReference type="AlphaFoldDB" id="A0A8X6R856"/>
<gene>
    <name evidence="1" type="ORF">TNCV_595831</name>
</gene>
<comment type="caution">
    <text evidence="1">The sequence shown here is derived from an EMBL/GenBank/DDBJ whole genome shotgun (WGS) entry which is preliminary data.</text>
</comment>
<name>A0A8X6R856_TRICX</name>
<reference evidence="1" key="1">
    <citation type="submission" date="2020-08" db="EMBL/GenBank/DDBJ databases">
        <title>Multicomponent nature underlies the extraordinary mechanical properties of spider dragline silk.</title>
        <authorList>
            <person name="Kono N."/>
            <person name="Nakamura H."/>
            <person name="Mori M."/>
            <person name="Yoshida Y."/>
            <person name="Ohtoshi R."/>
            <person name="Malay A.D."/>
            <person name="Moran D.A.P."/>
            <person name="Tomita M."/>
            <person name="Numata K."/>
            <person name="Arakawa K."/>
        </authorList>
    </citation>
    <scope>NUCLEOTIDE SEQUENCE</scope>
</reference>
<dbReference type="EMBL" id="BMAU01021029">
    <property type="protein sequence ID" value="GFX87234.1"/>
    <property type="molecule type" value="Genomic_DNA"/>
</dbReference>
<evidence type="ECO:0000313" key="1">
    <source>
        <dbReference type="EMBL" id="GFX87234.1"/>
    </source>
</evidence>
<protein>
    <submittedName>
        <fullName evidence="1">Uncharacterized protein</fullName>
    </submittedName>
</protein>
<evidence type="ECO:0000313" key="2">
    <source>
        <dbReference type="Proteomes" id="UP000887159"/>
    </source>
</evidence>
<keyword evidence="2" id="KW-1185">Reference proteome</keyword>